<sequence>MFNARAQHIEDEHKMDSMNDSERKIFAKIGLLHKPRQTNKFTAYWLDVKSTQKMSSTETEQGRGRERERQSKGTIWCILDATGRRFGQPAVNFLYNDADFILQNLSDVIPETQFRLSCLESRMRWSTGWSTYKLLTYFLLALSAFGKEGSTVAVGYFQEYILGTIRLPPLAEKAAIANSKQAYEKMTCCQCRAMYPLLNVYETLSGQIKISSTYRTLACKY</sequence>
<dbReference type="AlphaFoldDB" id="A0A1B0ADH8"/>
<accession>A0A1B0ADH8</accession>
<evidence type="ECO:0000313" key="2">
    <source>
        <dbReference type="Proteomes" id="UP000092445"/>
    </source>
</evidence>
<keyword evidence="2" id="KW-1185">Reference proteome</keyword>
<reference evidence="1" key="2">
    <citation type="submission" date="2020-05" db="UniProtKB">
        <authorList>
            <consortium name="EnsemblMetazoa"/>
        </authorList>
    </citation>
    <scope>IDENTIFICATION</scope>
    <source>
        <strain evidence="1">IAEA</strain>
    </source>
</reference>
<dbReference type="Proteomes" id="UP000092445">
    <property type="component" value="Unassembled WGS sequence"/>
</dbReference>
<dbReference type="VEuPathDB" id="VectorBase:GPAI042217"/>
<organism evidence="1 2">
    <name type="scientific">Glossina pallidipes</name>
    <name type="common">Tsetse fly</name>
    <dbReference type="NCBI Taxonomy" id="7398"/>
    <lineage>
        <taxon>Eukaryota</taxon>
        <taxon>Metazoa</taxon>
        <taxon>Ecdysozoa</taxon>
        <taxon>Arthropoda</taxon>
        <taxon>Hexapoda</taxon>
        <taxon>Insecta</taxon>
        <taxon>Pterygota</taxon>
        <taxon>Neoptera</taxon>
        <taxon>Endopterygota</taxon>
        <taxon>Diptera</taxon>
        <taxon>Brachycera</taxon>
        <taxon>Muscomorpha</taxon>
        <taxon>Hippoboscoidea</taxon>
        <taxon>Glossinidae</taxon>
        <taxon>Glossina</taxon>
    </lineage>
</organism>
<name>A0A1B0ADH8_GLOPL</name>
<reference evidence="2" key="1">
    <citation type="submission" date="2014-03" db="EMBL/GenBank/DDBJ databases">
        <authorList>
            <person name="Aksoy S."/>
            <person name="Warren W."/>
            <person name="Wilson R.K."/>
        </authorList>
    </citation>
    <scope>NUCLEOTIDE SEQUENCE [LARGE SCALE GENOMIC DNA]</scope>
    <source>
        <strain evidence="2">IAEA</strain>
    </source>
</reference>
<proteinExistence type="predicted"/>
<protein>
    <submittedName>
        <fullName evidence="1">Uncharacterized protein</fullName>
    </submittedName>
</protein>
<dbReference type="EnsemblMetazoa" id="GPAI042217-RA">
    <property type="protein sequence ID" value="GPAI042217-PA"/>
    <property type="gene ID" value="GPAI042217"/>
</dbReference>
<evidence type="ECO:0000313" key="1">
    <source>
        <dbReference type="EnsemblMetazoa" id="GPAI042217-PA"/>
    </source>
</evidence>